<dbReference type="CDD" id="cd23415">
    <property type="entry name" value="beta-trefoil_Ricin_AH"/>
    <property type="match status" value="1"/>
</dbReference>
<reference evidence="4" key="1">
    <citation type="journal article" date="2019" name="Int. J. Syst. Evol. Microbiol.">
        <title>The Global Catalogue of Microorganisms (GCM) 10K type strain sequencing project: providing services to taxonomists for standard genome sequencing and annotation.</title>
        <authorList>
            <consortium name="The Broad Institute Genomics Platform"/>
            <consortium name="The Broad Institute Genome Sequencing Center for Infectious Disease"/>
            <person name="Wu L."/>
            <person name="Ma J."/>
        </authorList>
    </citation>
    <scope>NUCLEOTIDE SEQUENCE [LARGE SCALE GENOMIC DNA]</scope>
    <source>
        <strain evidence="4">KCTC 5701</strain>
    </source>
</reference>
<comment type="caution">
    <text evidence="3">The sequence shown here is derived from an EMBL/GenBank/DDBJ whole genome shotgun (WGS) entry which is preliminary data.</text>
</comment>
<feature type="domain" description="Ricin B lectin" evidence="2">
    <location>
        <begin position="30"/>
        <end position="91"/>
    </location>
</feature>
<evidence type="ECO:0000313" key="4">
    <source>
        <dbReference type="Proteomes" id="UP001596065"/>
    </source>
</evidence>
<dbReference type="Gene3D" id="2.80.10.50">
    <property type="match status" value="1"/>
</dbReference>
<dbReference type="RefSeq" id="WP_344347582.1">
    <property type="nucleotide sequence ID" value="NZ_BAAASM010000010.1"/>
</dbReference>
<organism evidence="3 4">
    <name type="scientific">Streptomyces nogalater</name>
    <dbReference type="NCBI Taxonomy" id="38314"/>
    <lineage>
        <taxon>Bacteria</taxon>
        <taxon>Bacillati</taxon>
        <taxon>Actinomycetota</taxon>
        <taxon>Actinomycetes</taxon>
        <taxon>Kitasatosporales</taxon>
        <taxon>Streptomycetaceae</taxon>
        <taxon>Streptomyces</taxon>
    </lineage>
</organism>
<dbReference type="Proteomes" id="UP001596065">
    <property type="component" value="Unassembled WGS sequence"/>
</dbReference>
<sequence>MQKKFSALLGTALAGAALSTVLAAAPAHAEQQYTLQNVAGGRCLSGQADRTVRQGPCDANAKWMPVYRHSSHMEDAPMLVNVATGMCLDQNTDVAYKEVYLSPCSAEDYGQLMGLYSHGGNRNVVAPFDSEMRLTGWNTGSVSFDTILDSRREKQLWATI</sequence>
<gene>
    <name evidence="3" type="ORF">ACFP3J_10070</name>
</gene>
<evidence type="ECO:0000256" key="1">
    <source>
        <dbReference type="SAM" id="SignalP"/>
    </source>
</evidence>
<dbReference type="InterPro" id="IPR035992">
    <property type="entry name" value="Ricin_B-like_lectins"/>
</dbReference>
<keyword evidence="4" id="KW-1185">Reference proteome</keyword>
<accession>A0ABW0WES1</accession>
<dbReference type="EMBL" id="JBHSOE010000012">
    <property type="protein sequence ID" value="MFC5655832.1"/>
    <property type="molecule type" value="Genomic_DNA"/>
</dbReference>
<evidence type="ECO:0000259" key="2">
    <source>
        <dbReference type="Pfam" id="PF14200"/>
    </source>
</evidence>
<feature type="signal peptide" evidence="1">
    <location>
        <begin position="1"/>
        <end position="29"/>
    </location>
</feature>
<dbReference type="InterPro" id="IPR000772">
    <property type="entry name" value="Ricin_B_lectin"/>
</dbReference>
<protein>
    <recommendedName>
        <fullName evidence="2">Ricin B lectin domain-containing protein</fullName>
    </recommendedName>
</protein>
<keyword evidence="1" id="KW-0732">Signal</keyword>
<feature type="chain" id="PRO_5047029139" description="Ricin B lectin domain-containing protein" evidence="1">
    <location>
        <begin position="30"/>
        <end position="160"/>
    </location>
</feature>
<dbReference type="Pfam" id="PF14200">
    <property type="entry name" value="RicinB_lectin_2"/>
    <property type="match status" value="1"/>
</dbReference>
<name>A0ABW0WES1_STRNO</name>
<dbReference type="SUPFAM" id="SSF50370">
    <property type="entry name" value="Ricin B-like lectins"/>
    <property type="match status" value="1"/>
</dbReference>
<evidence type="ECO:0000313" key="3">
    <source>
        <dbReference type="EMBL" id="MFC5655832.1"/>
    </source>
</evidence>
<proteinExistence type="predicted"/>